<name>A0ACC2RSW3_9FUNG</name>
<reference evidence="1" key="1">
    <citation type="submission" date="2022-04" db="EMBL/GenBank/DDBJ databases">
        <title>Genome of the entomopathogenic fungus Entomophthora muscae.</title>
        <authorList>
            <person name="Elya C."/>
            <person name="Lovett B.R."/>
            <person name="Lee E."/>
            <person name="Macias A.M."/>
            <person name="Hajek A.E."/>
            <person name="De Bivort B.L."/>
            <person name="Kasson M.T."/>
            <person name="De Fine Licht H.H."/>
            <person name="Stajich J.E."/>
        </authorList>
    </citation>
    <scope>NUCLEOTIDE SEQUENCE</scope>
    <source>
        <strain evidence="1">Berkeley</strain>
    </source>
</reference>
<comment type="caution">
    <text evidence="1">The sequence shown here is derived from an EMBL/GenBank/DDBJ whole genome shotgun (WGS) entry which is preliminary data.</text>
</comment>
<proteinExistence type="predicted"/>
<gene>
    <name evidence="1" type="ORF">DSO57_1026993</name>
</gene>
<sequence>MDVFKQVFGVVAGVFGLAGNGLVFLALWRMKNGWHQLNLQMTWVIAGISTLCCLVVMAWSVSLLALGAGGLMTSPWLCTHLGTLFLILMYTNTVLFSFMALDRYFTVVHNRSIKPLFGWLTSLPVIISLACLLLANAVNYGLAPDPSNTYCNTTGNGPTTTHLRRFMALTSSSSFLNITFCFTAIFFHCRKTLAIFNTMPRHCLIILVAYQLSALPNLITSFWELLSNATPPTLHLLNFFGVLLLQPLHPCLILGFQSALRREICHLRRIICSHPNQSQPTSNYSTLP</sequence>
<keyword evidence="2" id="KW-1185">Reference proteome</keyword>
<evidence type="ECO:0000313" key="1">
    <source>
        <dbReference type="EMBL" id="KAJ9053163.1"/>
    </source>
</evidence>
<dbReference type="Proteomes" id="UP001165960">
    <property type="component" value="Unassembled WGS sequence"/>
</dbReference>
<accession>A0ACC2RSW3</accession>
<protein>
    <submittedName>
        <fullName evidence="1">Uncharacterized protein</fullName>
    </submittedName>
</protein>
<dbReference type="EMBL" id="QTSX02006551">
    <property type="protein sequence ID" value="KAJ9053163.1"/>
    <property type="molecule type" value="Genomic_DNA"/>
</dbReference>
<evidence type="ECO:0000313" key="2">
    <source>
        <dbReference type="Proteomes" id="UP001165960"/>
    </source>
</evidence>
<organism evidence="1 2">
    <name type="scientific">Entomophthora muscae</name>
    <dbReference type="NCBI Taxonomy" id="34485"/>
    <lineage>
        <taxon>Eukaryota</taxon>
        <taxon>Fungi</taxon>
        <taxon>Fungi incertae sedis</taxon>
        <taxon>Zoopagomycota</taxon>
        <taxon>Entomophthoromycotina</taxon>
        <taxon>Entomophthoromycetes</taxon>
        <taxon>Entomophthorales</taxon>
        <taxon>Entomophthoraceae</taxon>
        <taxon>Entomophthora</taxon>
    </lineage>
</organism>